<organism evidence="2 3">
    <name type="scientific">Lederbergia lenta</name>
    <name type="common">Bacillus lentus</name>
    <dbReference type="NCBI Taxonomy" id="1467"/>
    <lineage>
        <taxon>Bacteria</taxon>
        <taxon>Bacillati</taxon>
        <taxon>Bacillota</taxon>
        <taxon>Bacilli</taxon>
        <taxon>Bacillales</taxon>
        <taxon>Bacillaceae</taxon>
        <taxon>Lederbergia</taxon>
    </lineage>
</organism>
<gene>
    <name evidence="2" type="ORF">NCTC4824_03844</name>
</gene>
<feature type="domain" description="HTH cro/C1-type" evidence="1">
    <location>
        <begin position="9"/>
        <end position="64"/>
    </location>
</feature>
<evidence type="ECO:0000313" key="2">
    <source>
        <dbReference type="EMBL" id="SQI62966.1"/>
    </source>
</evidence>
<evidence type="ECO:0000313" key="3">
    <source>
        <dbReference type="Proteomes" id="UP000249134"/>
    </source>
</evidence>
<dbReference type="Proteomes" id="UP000249134">
    <property type="component" value="Chromosome 1"/>
</dbReference>
<dbReference type="CDD" id="cd00093">
    <property type="entry name" value="HTH_XRE"/>
    <property type="match status" value="1"/>
</dbReference>
<dbReference type="STRING" id="1348624.GCA_001591545_03090"/>
<accession>A0A2X4WFY3</accession>
<dbReference type="Pfam" id="PF01381">
    <property type="entry name" value="HTH_3"/>
    <property type="match status" value="1"/>
</dbReference>
<dbReference type="GO" id="GO:0003677">
    <property type="term" value="F:DNA binding"/>
    <property type="evidence" value="ECO:0007669"/>
    <property type="project" value="InterPro"/>
</dbReference>
<dbReference type="Gene3D" id="1.10.260.40">
    <property type="entry name" value="lambda repressor-like DNA-binding domains"/>
    <property type="match status" value="1"/>
</dbReference>
<proteinExistence type="predicted"/>
<dbReference type="InterPro" id="IPR010982">
    <property type="entry name" value="Lambda_DNA-bd_dom_sf"/>
</dbReference>
<dbReference type="EMBL" id="LS483476">
    <property type="protein sequence ID" value="SQI62966.1"/>
    <property type="molecule type" value="Genomic_DNA"/>
</dbReference>
<reference evidence="2 3" key="1">
    <citation type="submission" date="2018-06" db="EMBL/GenBank/DDBJ databases">
        <authorList>
            <consortium name="Pathogen Informatics"/>
            <person name="Doyle S."/>
        </authorList>
    </citation>
    <scope>NUCLEOTIDE SEQUENCE [LARGE SCALE GENOMIC DNA]</scope>
    <source>
        <strain evidence="2 3">NCTC4824</strain>
    </source>
</reference>
<name>A0A2X4WFY3_LEDLE</name>
<dbReference type="RefSeq" id="WP_066144163.1">
    <property type="nucleotide sequence ID" value="NZ_CBCSGM010000004.1"/>
</dbReference>
<keyword evidence="3" id="KW-1185">Reference proteome</keyword>
<dbReference type="AlphaFoldDB" id="A0A2X4WFY3"/>
<dbReference type="PROSITE" id="PS50943">
    <property type="entry name" value="HTH_CROC1"/>
    <property type="match status" value="1"/>
</dbReference>
<sequence>MALLFHEAIRKYREEVLCLSQEEASKRLHITQPALSQYESGKRQIPIEALIQFQKAYSIPAEHMMKMLFQVDVGIEYSPMVLREHSYDADLQRVVEMIYKHRPLFDFLKTLTYADEKSLTKTAEFLPHFKRFVQ</sequence>
<protein>
    <submittedName>
        <fullName evidence="2">Plasmid maintenance system antidote protein</fullName>
    </submittedName>
</protein>
<dbReference type="InterPro" id="IPR001387">
    <property type="entry name" value="Cro/C1-type_HTH"/>
</dbReference>
<dbReference type="SMART" id="SM00530">
    <property type="entry name" value="HTH_XRE"/>
    <property type="match status" value="1"/>
</dbReference>
<dbReference type="KEGG" id="blen:NCTC4824_03844"/>
<evidence type="ECO:0000259" key="1">
    <source>
        <dbReference type="PROSITE" id="PS50943"/>
    </source>
</evidence>
<dbReference type="SUPFAM" id="SSF47413">
    <property type="entry name" value="lambda repressor-like DNA-binding domains"/>
    <property type="match status" value="1"/>
</dbReference>